<organism evidence="3 4">
    <name type="scientific">Actinomadura miaoliensis</name>
    <dbReference type="NCBI Taxonomy" id="430685"/>
    <lineage>
        <taxon>Bacteria</taxon>
        <taxon>Bacillati</taxon>
        <taxon>Actinomycetota</taxon>
        <taxon>Actinomycetes</taxon>
        <taxon>Streptosporangiales</taxon>
        <taxon>Thermomonosporaceae</taxon>
        <taxon>Actinomadura</taxon>
    </lineage>
</organism>
<keyword evidence="4" id="KW-1185">Reference proteome</keyword>
<evidence type="ECO:0000313" key="3">
    <source>
        <dbReference type="EMBL" id="GAA4080431.1"/>
    </source>
</evidence>
<accession>A0ABP7W3U2</accession>
<proteinExistence type="predicted"/>
<dbReference type="RefSeq" id="WP_344950417.1">
    <property type="nucleotide sequence ID" value="NZ_BAAAZG010000028.1"/>
</dbReference>
<gene>
    <name evidence="3" type="ORF">GCM10022214_43760</name>
</gene>
<keyword evidence="2" id="KW-0472">Membrane</keyword>
<dbReference type="Proteomes" id="UP001500683">
    <property type="component" value="Unassembled WGS sequence"/>
</dbReference>
<keyword evidence="2" id="KW-1133">Transmembrane helix</keyword>
<protein>
    <recommendedName>
        <fullName evidence="5">Mce-associated membrane protein</fullName>
    </recommendedName>
</protein>
<name>A0ABP7W3U2_9ACTN</name>
<dbReference type="Gene3D" id="3.10.450.50">
    <property type="match status" value="1"/>
</dbReference>
<evidence type="ECO:0000256" key="1">
    <source>
        <dbReference type="SAM" id="MobiDB-lite"/>
    </source>
</evidence>
<feature type="region of interest" description="Disordered" evidence="1">
    <location>
        <begin position="1"/>
        <end position="138"/>
    </location>
</feature>
<sequence length="349" mass="36715">MTDSEKTAAERPGGDGAAPPDRPRRRRRVRVIEVLDDEDLDEVLDAIEAEEEQDAEPAPRPVNGTKARPAKKAPPADQAAEDDEDDGEEGAAEDAEDAATPRRPARKTTASPATASADTSADADADTSADAPAPKDERPARQTFLGLGTGQAVAVVLLVAVLATLAVWQWRSASARSSTEDARDEVARVASAYGDAALTYNASNYRQNMAQAQRLMGGDLLEYTKSTLLSNLDSLFKNSPNGEFRSRTSQVFVGTVDERFATAVISVDITVSNAGQSAEEPATLLRLALSKIDGEWKVTRQYASGVNDQNRDGGTLGNVPGGTPSPSPSATSTGKDAKSGKDDKSGDGN</sequence>
<feature type="compositionally biased region" description="Acidic residues" evidence="1">
    <location>
        <begin position="79"/>
        <end position="97"/>
    </location>
</feature>
<comment type="caution">
    <text evidence="3">The sequence shown here is derived from an EMBL/GenBank/DDBJ whole genome shotgun (WGS) entry which is preliminary data.</text>
</comment>
<evidence type="ECO:0008006" key="5">
    <source>
        <dbReference type="Google" id="ProtNLM"/>
    </source>
</evidence>
<feature type="compositionally biased region" description="Low complexity" evidence="1">
    <location>
        <begin position="321"/>
        <end position="334"/>
    </location>
</feature>
<feature type="compositionally biased region" description="Acidic residues" evidence="1">
    <location>
        <begin position="34"/>
        <end position="55"/>
    </location>
</feature>
<keyword evidence="2" id="KW-0812">Transmembrane</keyword>
<reference evidence="4" key="1">
    <citation type="journal article" date="2019" name="Int. J. Syst. Evol. Microbiol.">
        <title>The Global Catalogue of Microorganisms (GCM) 10K type strain sequencing project: providing services to taxonomists for standard genome sequencing and annotation.</title>
        <authorList>
            <consortium name="The Broad Institute Genomics Platform"/>
            <consortium name="The Broad Institute Genome Sequencing Center for Infectious Disease"/>
            <person name="Wu L."/>
            <person name="Ma J."/>
        </authorList>
    </citation>
    <scope>NUCLEOTIDE SEQUENCE [LARGE SCALE GENOMIC DNA]</scope>
    <source>
        <strain evidence="4">JCM 16702</strain>
    </source>
</reference>
<feature type="compositionally biased region" description="Low complexity" evidence="1">
    <location>
        <begin position="107"/>
        <end position="120"/>
    </location>
</feature>
<evidence type="ECO:0000256" key="2">
    <source>
        <dbReference type="SAM" id="Phobius"/>
    </source>
</evidence>
<feature type="region of interest" description="Disordered" evidence="1">
    <location>
        <begin position="304"/>
        <end position="349"/>
    </location>
</feature>
<feature type="compositionally biased region" description="Basic and acidic residues" evidence="1">
    <location>
        <begin position="1"/>
        <end position="13"/>
    </location>
</feature>
<dbReference type="EMBL" id="BAAAZG010000028">
    <property type="protein sequence ID" value="GAA4080431.1"/>
    <property type="molecule type" value="Genomic_DNA"/>
</dbReference>
<feature type="transmembrane region" description="Helical" evidence="2">
    <location>
        <begin position="144"/>
        <end position="168"/>
    </location>
</feature>
<feature type="compositionally biased region" description="Basic and acidic residues" evidence="1">
    <location>
        <begin position="335"/>
        <end position="349"/>
    </location>
</feature>
<evidence type="ECO:0000313" key="4">
    <source>
        <dbReference type="Proteomes" id="UP001500683"/>
    </source>
</evidence>